<organism evidence="2 3">
    <name type="scientific">Colletotrichum shisoi</name>
    <dbReference type="NCBI Taxonomy" id="2078593"/>
    <lineage>
        <taxon>Eukaryota</taxon>
        <taxon>Fungi</taxon>
        <taxon>Dikarya</taxon>
        <taxon>Ascomycota</taxon>
        <taxon>Pezizomycotina</taxon>
        <taxon>Sordariomycetes</taxon>
        <taxon>Hypocreomycetidae</taxon>
        <taxon>Glomerellales</taxon>
        <taxon>Glomerellaceae</taxon>
        <taxon>Colletotrichum</taxon>
        <taxon>Colletotrichum destructivum species complex</taxon>
    </lineage>
</organism>
<name>A0A5Q4BHL9_9PEZI</name>
<gene>
    <name evidence="2" type="ORF">CSHISOI_09009</name>
</gene>
<dbReference type="AlphaFoldDB" id="A0A5Q4BHL9"/>
<dbReference type="EMBL" id="PUHP01001206">
    <property type="protein sequence ID" value="TQN66433.1"/>
    <property type="molecule type" value="Genomic_DNA"/>
</dbReference>
<feature type="compositionally biased region" description="Basic residues" evidence="1">
    <location>
        <begin position="22"/>
        <end position="35"/>
    </location>
</feature>
<evidence type="ECO:0000313" key="3">
    <source>
        <dbReference type="Proteomes" id="UP000326340"/>
    </source>
</evidence>
<comment type="caution">
    <text evidence="2">The sequence shown here is derived from an EMBL/GenBank/DDBJ whole genome shotgun (WGS) entry which is preliminary data.</text>
</comment>
<reference evidence="2 3" key="1">
    <citation type="journal article" date="2019" name="Sci. Rep.">
        <title>Colletotrichum shisoi sp. nov., an anthracnose pathogen of Perilla frutescens in Japan: molecular phylogenetic, morphological and genomic evidence.</title>
        <authorList>
            <person name="Gan P."/>
            <person name="Tsushima A."/>
            <person name="Hiroyama R."/>
            <person name="Narusaka M."/>
            <person name="Takano Y."/>
            <person name="Narusaka Y."/>
            <person name="Kawaradani M."/>
            <person name="Damm U."/>
            <person name="Shirasu K."/>
        </authorList>
    </citation>
    <scope>NUCLEOTIDE SEQUENCE [LARGE SCALE GENOMIC DNA]</scope>
    <source>
        <strain evidence="2 3">PG-2018a</strain>
    </source>
</reference>
<feature type="region of interest" description="Disordered" evidence="1">
    <location>
        <begin position="18"/>
        <end position="51"/>
    </location>
</feature>
<evidence type="ECO:0000313" key="2">
    <source>
        <dbReference type="EMBL" id="TQN66433.1"/>
    </source>
</evidence>
<proteinExistence type="predicted"/>
<accession>A0A5Q4BHL9</accession>
<sequence length="238" mass="25862">MVLSQFRELDVKSMEQLYEKKERKKRQRAEQKRRHEREEQQQRQQQKQAQLPSTALATLLGQTVGVLGATEAQTTSWTGADPFASTGNLDFDSGENIGIAEAYTQCDFASLESTEPSCEIGGILSTMPKPTFADGINSHSPSWLSCAPLPAQPSIERASHDEANPSSAEELPLALDLARRATGQLRLANSVISAMNACSYAEVGLDLETSDEDGAYRSNDDCVREQANAGKSQLGPQG</sequence>
<protein>
    <submittedName>
        <fullName evidence="2">Uncharacterized protein</fullName>
    </submittedName>
</protein>
<dbReference type="OrthoDB" id="10540894at2759"/>
<keyword evidence="3" id="KW-1185">Reference proteome</keyword>
<evidence type="ECO:0000256" key="1">
    <source>
        <dbReference type="SAM" id="MobiDB-lite"/>
    </source>
</evidence>
<feature type="non-terminal residue" evidence="2">
    <location>
        <position position="238"/>
    </location>
</feature>
<dbReference type="Proteomes" id="UP000326340">
    <property type="component" value="Unassembled WGS sequence"/>
</dbReference>